<dbReference type="HOGENOM" id="CLU_012443_0_0_1"/>
<comment type="similarity">
    <text evidence="1">Belongs to the neurochondrin family.</text>
</comment>
<dbReference type="STRING" id="126957.T1IIF8"/>
<proteinExistence type="inferred from homology"/>
<dbReference type="PANTHER" id="PTHR13109:SF7">
    <property type="entry name" value="NEUROCHONDRIN"/>
    <property type="match status" value="1"/>
</dbReference>
<dbReference type="GO" id="GO:0048168">
    <property type="term" value="P:regulation of neuronal synaptic plasticity"/>
    <property type="evidence" value="ECO:0007669"/>
    <property type="project" value="TreeGrafter"/>
</dbReference>
<accession>T1IIF8</accession>
<evidence type="ECO:0000313" key="2">
    <source>
        <dbReference type="EnsemblMetazoa" id="SMAR000655-PA"/>
    </source>
</evidence>
<sequence length="688" mass="78452">MCETCIAALQCAKSDTEKFASLLLVTKLVKSQDCDGESRRKIFDAIGFSFVNRLLNTNEVPDGCPIYIYKAIGLTLLSCFCMEPDLISQNEMRSKVSDLTQLILTCGESSDEQVMINDAMICLSSVVKMHVNDVTICKEIIPNLVEIVVNEMYGYEKCIDLITYLIQNMGSAVWDECADSFDVLMNVFSGKFVNDNGEVKFNMCKKMAVFVLSCPERNVNDKMWSREIRQGLSDILFSKVSLPQMDPALMLISVMIEKFGVHWAFSENSKFFLIFSHLTCIEVRMIVEDRCLEQVIEERSLLVSCFISLENILTFLVNNDHEIDFNQRQQLYSALNSAMNGVLHFLTTESREIESLDNLSTMKKQVIFSCVRLIGVWLAEEISALRDDVYAILPFLLKVAVHASKMTTTSHDNCVENDGLDILRFLLPGMCHLTAEDEPRSLLIALKFHETLYYYMLNTWKLFTFSKGGGNDKINRRKDSLITTCGIFMNIIVLDASLVASDKMFHKLLRFVFNALPELENKAQHLILIGNLSVIGLLLLRHYANKVKSCESSIYMYLSSSIKFLWDAHNIEDSRDYNSIVIAQEYRRVWNQIMELWFLGMQALATLLKELPWIGQFILESGWISVILQTLRKIEAGAIDASTKSAYEHFLCCLVPTEKCIQQIFVKEGGIEVCTTHAMKELEYLLRK</sequence>
<dbReference type="AlphaFoldDB" id="T1IIF8"/>
<dbReference type="PhylomeDB" id="T1IIF8"/>
<evidence type="ECO:0008006" key="4">
    <source>
        <dbReference type="Google" id="ProtNLM"/>
    </source>
</evidence>
<keyword evidence="3" id="KW-1185">Reference proteome</keyword>
<dbReference type="GO" id="GO:0031175">
    <property type="term" value="P:neuron projection development"/>
    <property type="evidence" value="ECO:0007669"/>
    <property type="project" value="TreeGrafter"/>
</dbReference>
<dbReference type="InterPro" id="IPR008709">
    <property type="entry name" value="Neurochondrin"/>
</dbReference>
<evidence type="ECO:0000256" key="1">
    <source>
        <dbReference type="ARBA" id="ARBA00006927"/>
    </source>
</evidence>
<reference evidence="2" key="2">
    <citation type="submission" date="2015-02" db="UniProtKB">
        <authorList>
            <consortium name="EnsemblMetazoa"/>
        </authorList>
    </citation>
    <scope>IDENTIFICATION</scope>
</reference>
<protein>
    <recommendedName>
        <fullName evidence="4">Neurochondrin</fullName>
    </recommendedName>
</protein>
<dbReference type="EMBL" id="AFFK01014262">
    <property type="status" value="NOT_ANNOTATED_CDS"/>
    <property type="molecule type" value="Genomic_DNA"/>
</dbReference>
<dbReference type="OMA" id="IVHYKKP"/>
<dbReference type="eggNOG" id="KOG2611">
    <property type="taxonomic scope" value="Eukaryota"/>
</dbReference>
<dbReference type="GO" id="GO:0030425">
    <property type="term" value="C:dendrite"/>
    <property type="evidence" value="ECO:0007669"/>
    <property type="project" value="TreeGrafter"/>
</dbReference>
<evidence type="ECO:0000313" key="3">
    <source>
        <dbReference type="Proteomes" id="UP000014500"/>
    </source>
</evidence>
<organism evidence="2 3">
    <name type="scientific">Strigamia maritima</name>
    <name type="common">European centipede</name>
    <name type="synonym">Geophilus maritimus</name>
    <dbReference type="NCBI Taxonomy" id="126957"/>
    <lineage>
        <taxon>Eukaryota</taxon>
        <taxon>Metazoa</taxon>
        <taxon>Ecdysozoa</taxon>
        <taxon>Arthropoda</taxon>
        <taxon>Myriapoda</taxon>
        <taxon>Chilopoda</taxon>
        <taxon>Pleurostigmophora</taxon>
        <taxon>Geophilomorpha</taxon>
        <taxon>Linotaeniidae</taxon>
        <taxon>Strigamia</taxon>
    </lineage>
</organism>
<dbReference type="Pfam" id="PF05536">
    <property type="entry name" value="Neurochondrin"/>
    <property type="match status" value="1"/>
</dbReference>
<name>T1IIF8_STRMM</name>
<dbReference type="EnsemblMetazoa" id="SMAR000655-RA">
    <property type="protein sequence ID" value="SMAR000655-PA"/>
    <property type="gene ID" value="SMAR000655"/>
</dbReference>
<reference evidence="3" key="1">
    <citation type="submission" date="2011-05" db="EMBL/GenBank/DDBJ databases">
        <authorList>
            <person name="Richards S.R."/>
            <person name="Qu J."/>
            <person name="Jiang H."/>
            <person name="Jhangiani S.N."/>
            <person name="Agravi P."/>
            <person name="Goodspeed R."/>
            <person name="Gross S."/>
            <person name="Mandapat C."/>
            <person name="Jackson L."/>
            <person name="Mathew T."/>
            <person name="Pu L."/>
            <person name="Thornton R."/>
            <person name="Saada N."/>
            <person name="Wilczek-Boney K.B."/>
            <person name="Lee S."/>
            <person name="Kovar C."/>
            <person name="Wu Y."/>
            <person name="Scherer S.E."/>
            <person name="Worley K.C."/>
            <person name="Muzny D.M."/>
            <person name="Gibbs R."/>
        </authorList>
    </citation>
    <scope>NUCLEOTIDE SEQUENCE</scope>
    <source>
        <strain evidence="3">Brora</strain>
    </source>
</reference>
<dbReference type="PANTHER" id="PTHR13109">
    <property type="entry name" value="NEUROCHONDRIN"/>
    <property type="match status" value="1"/>
</dbReference>
<dbReference type="Proteomes" id="UP000014500">
    <property type="component" value="Unassembled WGS sequence"/>
</dbReference>